<feature type="transmembrane region" description="Helical" evidence="1">
    <location>
        <begin position="29"/>
        <end position="49"/>
    </location>
</feature>
<accession>A0A846MTV3</accession>
<name>A0A846MTV3_9PROT</name>
<keyword evidence="3" id="KW-1185">Reference proteome</keyword>
<keyword evidence="1" id="KW-0472">Membrane</keyword>
<keyword evidence="1" id="KW-1133">Transmembrane helix</keyword>
<organism evidence="2 3">
    <name type="scientific">Rhizomicrobium palustre</name>
    <dbReference type="NCBI Taxonomy" id="189966"/>
    <lineage>
        <taxon>Bacteria</taxon>
        <taxon>Pseudomonadati</taxon>
        <taxon>Pseudomonadota</taxon>
        <taxon>Alphaproteobacteria</taxon>
        <taxon>Micropepsales</taxon>
        <taxon>Micropepsaceae</taxon>
        <taxon>Rhizomicrobium</taxon>
    </lineage>
</organism>
<gene>
    <name evidence="2" type="ORF">FHS83_000104</name>
</gene>
<evidence type="ECO:0000313" key="2">
    <source>
        <dbReference type="EMBL" id="NIK86786.1"/>
    </source>
</evidence>
<dbReference type="RefSeq" id="WP_167079812.1">
    <property type="nucleotide sequence ID" value="NZ_BAAADC010000001.1"/>
</dbReference>
<evidence type="ECO:0000313" key="3">
    <source>
        <dbReference type="Proteomes" id="UP000570514"/>
    </source>
</evidence>
<reference evidence="2 3" key="1">
    <citation type="submission" date="2020-03" db="EMBL/GenBank/DDBJ databases">
        <title>Genomic Encyclopedia of Type Strains, Phase IV (KMG-IV): sequencing the most valuable type-strain genomes for metagenomic binning, comparative biology and taxonomic classification.</title>
        <authorList>
            <person name="Goeker M."/>
        </authorList>
    </citation>
    <scope>NUCLEOTIDE SEQUENCE [LARGE SCALE GENOMIC DNA]</scope>
    <source>
        <strain evidence="2 3">DSM 19867</strain>
    </source>
</reference>
<dbReference type="Proteomes" id="UP000570514">
    <property type="component" value="Unassembled WGS sequence"/>
</dbReference>
<dbReference type="InterPro" id="IPR009872">
    <property type="entry name" value="DUF1427"/>
</dbReference>
<comment type="caution">
    <text evidence="2">The sequence shown here is derived from an EMBL/GenBank/DDBJ whole genome shotgun (WGS) entry which is preliminary data.</text>
</comment>
<sequence>MKIYLASLAAGLLVGIVYSLLQVRSPAPPLIALLGLLGILVGEQIIPLGKQLLAGERLKTACTETITSAHLFGMLPGHPAKAPEKKKETV</sequence>
<dbReference type="Pfam" id="PF07235">
    <property type="entry name" value="DUF1427"/>
    <property type="match status" value="1"/>
</dbReference>
<protein>
    <submittedName>
        <fullName evidence="2">XapX domain-containing protein</fullName>
    </submittedName>
</protein>
<dbReference type="AlphaFoldDB" id="A0A846MTV3"/>
<dbReference type="InterPro" id="IPR020017">
    <property type="entry name" value="XapX_domain"/>
</dbReference>
<dbReference type="EMBL" id="JAASRM010000001">
    <property type="protein sequence ID" value="NIK86786.1"/>
    <property type="molecule type" value="Genomic_DNA"/>
</dbReference>
<keyword evidence="1" id="KW-0812">Transmembrane</keyword>
<dbReference type="NCBIfam" id="TIGR03510">
    <property type="entry name" value="XapX"/>
    <property type="match status" value="1"/>
</dbReference>
<evidence type="ECO:0000256" key="1">
    <source>
        <dbReference type="SAM" id="Phobius"/>
    </source>
</evidence>
<proteinExistence type="predicted"/>